<dbReference type="InterPro" id="IPR013332">
    <property type="entry name" value="KPR_N"/>
</dbReference>
<dbReference type="InterPro" id="IPR013328">
    <property type="entry name" value="6PGD_dom2"/>
</dbReference>
<evidence type="ECO:0000313" key="14">
    <source>
        <dbReference type="EMBL" id="KFN85431.1"/>
    </source>
</evidence>
<evidence type="ECO:0000256" key="10">
    <source>
        <dbReference type="ARBA" id="ARBA00048793"/>
    </source>
</evidence>
<dbReference type="Pfam" id="PF02558">
    <property type="entry name" value="ApbA"/>
    <property type="match status" value="1"/>
</dbReference>
<dbReference type="Pfam" id="PF08546">
    <property type="entry name" value="ApbA_C"/>
    <property type="match status" value="1"/>
</dbReference>
<dbReference type="GO" id="GO:0050661">
    <property type="term" value="F:NADP binding"/>
    <property type="evidence" value="ECO:0007669"/>
    <property type="project" value="TreeGrafter"/>
</dbReference>
<dbReference type="InterPro" id="IPR003710">
    <property type="entry name" value="ApbA"/>
</dbReference>
<evidence type="ECO:0000313" key="17">
    <source>
        <dbReference type="Proteomes" id="UP000182793"/>
    </source>
</evidence>
<dbReference type="Proteomes" id="UP000182793">
    <property type="component" value="Unassembled WGS sequence"/>
</dbReference>
<dbReference type="InterPro" id="IPR008927">
    <property type="entry name" value="6-PGluconate_DH-like_C_sf"/>
</dbReference>
<comment type="caution">
    <text evidence="14">The sequence shown here is derived from an EMBL/GenBank/DDBJ whole genome shotgun (WGS) entry which is preliminary data.</text>
</comment>
<evidence type="ECO:0000256" key="8">
    <source>
        <dbReference type="ARBA" id="ARBA00023002"/>
    </source>
</evidence>
<dbReference type="EMBL" id="AUZH01000037">
    <property type="protein sequence ID" value="KFN85431.1"/>
    <property type="molecule type" value="Genomic_DNA"/>
</dbReference>
<comment type="function">
    <text evidence="1 11">Catalyzes the NADPH-dependent reduction of ketopantoate into pantoic acid.</text>
</comment>
<dbReference type="RefSeq" id="WP_039697549.1">
    <property type="nucleotide sequence ID" value="NZ_AUZH01000037.1"/>
</dbReference>
<feature type="domain" description="Ketopantoate reductase C-terminal" evidence="13">
    <location>
        <begin position="185"/>
        <end position="311"/>
    </location>
</feature>
<sequence>MTLSYAVLGSGAMGLRFGLLLKEHLKAQVDFIDTWQEQVDTIQKQGGVYQSRDGEKRHLVPIDIYLPENYRGKPDVLIIFDKQMHLQELLERSKHFFNSSQYVFTGMNGMGHIEKINHYFAPEKVLAGTCLIGTVLKAAGDVDFIGKAGVGSINVAAQSGKLDVVQEEILADFKAANLNPNVTDNFLGTLYTKVVFNSVINTICTLFEIRMGQFIDYQGAEKLGRQLIDEAYDVAELAGIEPLNSREKEWETIRYVSEETSPLHYPSMYQDMIKGRQTEVDYINGYIYDLGLANGYQAKTHDFLRHLVHLAENTRKYR</sequence>
<evidence type="ECO:0000256" key="1">
    <source>
        <dbReference type="ARBA" id="ARBA00002919"/>
    </source>
</evidence>
<keyword evidence="6 11" id="KW-0566">Pantothenate biosynthesis</keyword>
<evidence type="ECO:0000259" key="12">
    <source>
        <dbReference type="Pfam" id="PF02558"/>
    </source>
</evidence>
<reference evidence="15 17" key="2">
    <citation type="submission" date="2016-10" db="EMBL/GenBank/DDBJ databases">
        <authorList>
            <person name="Varghese N."/>
            <person name="Submissions S."/>
        </authorList>
    </citation>
    <scope>NUCLEOTIDE SEQUENCE [LARGE SCALE GENOMIC DNA]</scope>
    <source>
        <strain evidence="15 17">JB1</strain>
    </source>
</reference>
<accession>A0A091BID9</accession>
<dbReference type="GO" id="GO:0015940">
    <property type="term" value="P:pantothenate biosynthetic process"/>
    <property type="evidence" value="ECO:0007669"/>
    <property type="project" value="UniProtKB-UniPathway"/>
</dbReference>
<gene>
    <name evidence="14" type="ORF">H702_10085</name>
    <name evidence="15" type="ORF">SAMN02910290_01903</name>
</gene>
<dbReference type="InterPro" id="IPR013752">
    <property type="entry name" value="KPA_reductase"/>
</dbReference>
<dbReference type="SUPFAM" id="SSF48179">
    <property type="entry name" value="6-phosphogluconate dehydrogenase C-terminal domain-like"/>
    <property type="match status" value="1"/>
</dbReference>
<evidence type="ECO:0000256" key="7">
    <source>
        <dbReference type="ARBA" id="ARBA00022857"/>
    </source>
</evidence>
<dbReference type="PANTHER" id="PTHR43765">
    <property type="entry name" value="2-DEHYDROPANTOATE 2-REDUCTASE-RELATED"/>
    <property type="match status" value="1"/>
</dbReference>
<dbReference type="InterPro" id="IPR036291">
    <property type="entry name" value="NAD(P)-bd_dom_sf"/>
</dbReference>
<name>A0A091BID9_STREI</name>
<reference evidence="14 16" key="1">
    <citation type="journal article" date="2014" name="Genome Announc.">
        <title>Draft Genome Sequences of Streptococcus bovis Strains ATCC 33317 and JB1.</title>
        <authorList>
            <person name="Benahmed F.H."/>
            <person name="Gopinath G.R."/>
            <person name="Harbottle H."/>
            <person name="Cotta M.A."/>
            <person name="Luo Y."/>
            <person name="Henderson C."/>
            <person name="Teri P."/>
            <person name="Soppet D."/>
            <person name="Rasmussen M."/>
            <person name="Whitehead T.R."/>
            <person name="Davidson M."/>
        </authorList>
    </citation>
    <scope>NUCLEOTIDE SEQUENCE [LARGE SCALE GENOMIC DNA]</scope>
    <source>
        <strain evidence="14 16">JB1</strain>
    </source>
</reference>
<comment type="similarity">
    <text evidence="3 11">Belongs to the ketopantoate reductase family.</text>
</comment>
<dbReference type="AlphaFoldDB" id="A0A091BID9"/>
<dbReference type="NCBIfam" id="TIGR00745">
    <property type="entry name" value="apbA_panE"/>
    <property type="match status" value="1"/>
</dbReference>
<comment type="pathway">
    <text evidence="2 11">Cofactor biosynthesis; (R)-pantothenate biosynthesis; (R)-pantoate from 3-methyl-2-oxobutanoate: step 2/2.</text>
</comment>
<dbReference type="Gene3D" id="1.10.1040.10">
    <property type="entry name" value="N-(1-d-carboxylethyl)-l-norvaline Dehydrogenase, domain 2"/>
    <property type="match status" value="1"/>
</dbReference>
<evidence type="ECO:0000259" key="13">
    <source>
        <dbReference type="Pfam" id="PF08546"/>
    </source>
</evidence>
<organism evidence="14 16">
    <name type="scientific">Streptococcus equinus JB1</name>
    <dbReference type="NCBI Taxonomy" id="1294274"/>
    <lineage>
        <taxon>Bacteria</taxon>
        <taxon>Bacillati</taxon>
        <taxon>Bacillota</taxon>
        <taxon>Bacilli</taxon>
        <taxon>Lactobacillales</taxon>
        <taxon>Streptococcaceae</taxon>
        <taxon>Streptococcus</taxon>
    </lineage>
</organism>
<dbReference type="UniPathway" id="UPA00028">
    <property type="reaction ID" value="UER00004"/>
</dbReference>
<evidence type="ECO:0000256" key="5">
    <source>
        <dbReference type="ARBA" id="ARBA00019465"/>
    </source>
</evidence>
<keyword evidence="8 11" id="KW-0560">Oxidoreductase</keyword>
<dbReference type="SUPFAM" id="SSF51735">
    <property type="entry name" value="NAD(P)-binding Rossmann-fold domains"/>
    <property type="match status" value="1"/>
</dbReference>
<evidence type="ECO:0000256" key="6">
    <source>
        <dbReference type="ARBA" id="ARBA00022655"/>
    </source>
</evidence>
<comment type="catalytic activity">
    <reaction evidence="10 11">
        <text>(R)-pantoate + NADP(+) = 2-dehydropantoate + NADPH + H(+)</text>
        <dbReference type="Rhea" id="RHEA:16233"/>
        <dbReference type="ChEBI" id="CHEBI:11561"/>
        <dbReference type="ChEBI" id="CHEBI:15378"/>
        <dbReference type="ChEBI" id="CHEBI:15980"/>
        <dbReference type="ChEBI" id="CHEBI:57783"/>
        <dbReference type="ChEBI" id="CHEBI:58349"/>
        <dbReference type="EC" id="1.1.1.169"/>
    </reaction>
</comment>
<evidence type="ECO:0000256" key="4">
    <source>
        <dbReference type="ARBA" id="ARBA00013014"/>
    </source>
</evidence>
<keyword evidence="17" id="KW-1185">Reference proteome</keyword>
<evidence type="ECO:0000313" key="15">
    <source>
        <dbReference type="EMBL" id="SFL46705.1"/>
    </source>
</evidence>
<keyword evidence="7 11" id="KW-0521">NADP</keyword>
<dbReference type="Proteomes" id="UP000029382">
    <property type="component" value="Unassembled WGS sequence"/>
</dbReference>
<evidence type="ECO:0000313" key="16">
    <source>
        <dbReference type="Proteomes" id="UP000029382"/>
    </source>
</evidence>
<dbReference type="GO" id="GO:0005737">
    <property type="term" value="C:cytoplasm"/>
    <property type="evidence" value="ECO:0007669"/>
    <property type="project" value="TreeGrafter"/>
</dbReference>
<dbReference type="PANTHER" id="PTHR43765:SF2">
    <property type="entry name" value="2-DEHYDROPANTOATE 2-REDUCTASE"/>
    <property type="match status" value="1"/>
</dbReference>
<evidence type="ECO:0000256" key="9">
    <source>
        <dbReference type="ARBA" id="ARBA00032024"/>
    </source>
</evidence>
<feature type="domain" description="Ketopantoate reductase N-terminal" evidence="12">
    <location>
        <begin position="5"/>
        <end position="147"/>
    </location>
</feature>
<evidence type="ECO:0000256" key="2">
    <source>
        <dbReference type="ARBA" id="ARBA00004994"/>
    </source>
</evidence>
<evidence type="ECO:0000256" key="3">
    <source>
        <dbReference type="ARBA" id="ARBA00007870"/>
    </source>
</evidence>
<dbReference type="GO" id="GO:0008677">
    <property type="term" value="F:2-dehydropantoate 2-reductase activity"/>
    <property type="evidence" value="ECO:0007669"/>
    <property type="project" value="UniProtKB-EC"/>
</dbReference>
<dbReference type="EMBL" id="FOTG01000014">
    <property type="protein sequence ID" value="SFL46705.1"/>
    <property type="molecule type" value="Genomic_DNA"/>
</dbReference>
<evidence type="ECO:0000256" key="11">
    <source>
        <dbReference type="RuleBase" id="RU362068"/>
    </source>
</evidence>
<proteinExistence type="inferred from homology"/>
<dbReference type="InterPro" id="IPR050838">
    <property type="entry name" value="Ketopantoate_reductase"/>
</dbReference>
<protein>
    <recommendedName>
        <fullName evidence="5 11">2-dehydropantoate 2-reductase</fullName>
        <ecNumber evidence="4 11">1.1.1.169</ecNumber>
    </recommendedName>
    <alternativeName>
        <fullName evidence="9 11">Ketopantoate reductase</fullName>
    </alternativeName>
</protein>
<dbReference type="Gene3D" id="3.40.50.720">
    <property type="entry name" value="NAD(P)-binding Rossmann-like Domain"/>
    <property type="match status" value="1"/>
</dbReference>
<dbReference type="EC" id="1.1.1.169" evidence="4 11"/>